<dbReference type="PANTHER" id="PTHR30146:SF109">
    <property type="entry name" value="HTH-TYPE TRANSCRIPTIONAL REGULATOR GALS"/>
    <property type="match status" value="1"/>
</dbReference>
<dbReference type="GO" id="GO:0000976">
    <property type="term" value="F:transcription cis-regulatory region binding"/>
    <property type="evidence" value="ECO:0007669"/>
    <property type="project" value="TreeGrafter"/>
</dbReference>
<feature type="domain" description="HTH lacI-type" evidence="5">
    <location>
        <begin position="3"/>
        <end position="46"/>
    </location>
</feature>
<proteinExistence type="predicted"/>
<feature type="chain" id="PRO_5004788703" evidence="4">
    <location>
        <begin position="23"/>
        <end position="335"/>
    </location>
</feature>
<name>W0FGK8_9BACT</name>
<keyword evidence="4" id="KW-0732">Signal</keyword>
<dbReference type="PANTHER" id="PTHR30146">
    <property type="entry name" value="LACI-RELATED TRANSCRIPTIONAL REPRESSOR"/>
    <property type="match status" value="1"/>
</dbReference>
<dbReference type="EMBL" id="KC246775">
    <property type="protein sequence ID" value="AHF23806.1"/>
    <property type="molecule type" value="Genomic_DNA"/>
</dbReference>
<dbReference type="Gene3D" id="1.10.260.40">
    <property type="entry name" value="lambda repressor-like DNA-binding domains"/>
    <property type="match status" value="1"/>
</dbReference>
<dbReference type="SUPFAM" id="SSF53822">
    <property type="entry name" value="Periplasmic binding protein-like I"/>
    <property type="match status" value="1"/>
</dbReference>
<feature type="signal peptide" evidence="4">
    <location>
        <begin position="1"/>
        <end position="22"/>
    </location>
</feature>
<evidence type="ECO:0000256" key="3">
    <source>
        <dbReference type="ARBA" id="ARBA00023163"/>
    </source>
</evidence>
<evidence type="ECO:0000313" key="6">
    <source>
        <dbReference type="EMBL" id="AHF23806.1"/>
    </source>
</evidence>
<protein>
    <submittedName>
        <fullName evidence="6">Putative transcriptional regulator, LacI family</fullName>
    </submittedName>
</protein>
<evidence type="ECO:0000256" key="2">
    <source>
        <dbReference type="ARBA" id="ARBA00023125"/>
    </source>
</evidence>
<evidence type="ECO:0000259" key="5">
    <source>
        <dbReference type="PROSITE" id="PS50932"/>
    </source>
</evidence>
<sequence length="335" mass="37317">MAITAKALAALLGISESAVSLALNNKPGVSRETRKRVIDTAKEHGYDFSRKNYSDSQKKGTVCFAVYKRSGAVVDDTPFFSSLTDGVSTACRRKGYECVIRYLYEDDDLDDQIYSLGRAQFSGVIVLATEMEEATLSRFDRLKMPLVFLDAYFEKPQYNFILINNVQGAFTAAQYLIRKCRIQPGYLRSAYSISNFEQRADGFYKAIRAAGMPTAASQVLRLSPSQEGAYEDMKALLASGEKPAPCYFADNDLIAIGAMKAMKDAGYRIPEDVSVVGFDDLPSCEYMSPPLTTIMVPKFFMGETAAVRIIQLIEEKNQQPLKIEVFTQLVRRKSV</sequence>
<dbReference type="Gene3D" id="3.40.50.2300">
    <property type="match status" value="2"/>
</dbReference>
<keyword evidence="3" id="KW-0804">Transcription</keyword>
<dbReference type="AlphaFoldDB" id="W0FGK8"/>
<dbReference type="Pfam" id="PF13377">
    <property type="entry name" value="Peripla_BP_3"/>
    <property type="match status" value="1"/>
</dbReference>
<dbReference type="PROSITE" id="PS50932">
    <property type="entry name" value="HTH_LACI_2"/>
    <property type="match status" value="1"/>
</dbReference>
<accession>W0FGK8</accession>
<dbReference type="SMART" id="SM00354">
    <property type="entry name" value="HTH_LACI"/>
    <property type="match status" value="1"/>
</dbReference>
<dbReference type="GO" id="GO:0003700">
    <property type="term" value="F:DNA-binding transcription factor activity"/>
    <property type="evidence" value="ECO:0007669"/>
    <property type="project" value="TreeGrafter"/>
</dbReference>
<dbReference type="Pfam" id="PF00356">
    <property type="entry name" value="LacI"/>
    <property type="match status" value="1"/>
</dbReference>
<dbReference type="SUPFAM" id="SSF47413">
    <property type="entry name" value="lambda repressor-like DNA-binding domains"/>
    <property type="match status" value="1"/>
</dbReference>
<evidence type="ECO:0000256" key="4">
    <source>
        <dbReference type="SAM" id="SignalP"/>
    </source>
</evidence>
<keyword evidence="1" id="KW-0805">Transcription regulation</keyword>
<keyword evidence="2" id="KW-0238">DNA-binding</keyword>
<reference evidence="6" key="1">
    <citation type="journal article" date="2013" name="PLoS ONE">
        <title>Metagenomic insights into the carbohydrate-active enzymes carried by the microorganisms adhering to solid digesta in the rumen of cows.</title>
        <authorList>
            <person name="Wang L."/>
            <person name="Hatem A."/>
            <person name="Catalyurek U.V."/>
            <person name="Morrison M."/>
            <person name="Yu Z."/>
        </authorList>
    </citation>
    <scope>NUCLEOTIDE SEQUENCE</scope>
</reference>
<dbReference type="InterPro" id="IPR028082">
    <property type="entry name" value="Peripla_BP_I"/>
</dbReference>
<dbReference type="InterPro" id="IPR000843">
    <property type="entry name" value="HTH_LacI"/>
</dbReference>
<dbReference type="CDD" id="cd01392">
    <property type="entry name" value="HTH_LacI"/>
    <property type="match status" value="1"/>
</dbReference>
<evidence type="ECO:0000256" key="1">
    <source>
        <dbReference type="ARBA" id="ARBA00023015"/>
    </source>
</evidence>
<dbReference type="InterPro" id="IPR010982">
    <property type="entry name" value="Lambda_DNA-bd_dom_sf"/>
</dbReference>
<dbReference type="InterPro" id="IPR046335">
    <property type="entry name" value="LacI/GalR-like_sensor"/>
</dbReference>
<organism evidence="6">
    <name type="scientific">uncultured bacterium Contig140</name>
    <dbReference type="NCBI Taxonomy" id="1393424"/>
    <lineage>
        <taxon>Bacteria</taxon>
        <taxon>environmental samples</taxon>
    </lineage>
</organism>